<dbReference type="RefSeq" id="WP_125012272.1">
    <property type="nucleotide sequence ID" value="NZ_RQVR01000006.1"/>
</dbReference>
<name>A0A3P3WDC6_9FLAO</name>
<dbReference type="EMBL" id="RQVR01000006">
    <property type="protein sequence ID" value="RRJ92066.1"/>
    <property type="molecule type" value="Genomic_DNA"/>
</dbReference>
<dbReference type="InterPro" id="IPR018247">
    <property type="entry name" value="EF_Hand_1_Ca_BS"/>
</dbReference>
<organism evidence="1 2">
    <name type="scientific">Flavobacterium macacae</name>
    <dbReference type="NCBI Taxonomy" id="2488993"/>
    <lineage>
        <taxon>Bacteria</taxon>
        <taxon>Pseudomonadati</taxon>
        <taxon>Bacteroidota</taxon>
        <taxon>Flavobacteriia</taxon>
        <taxon>Flavobacteriales</taxon>
        <taxon>Flavobacteriaceae</taxon>
        <taxon>Flavobacterium</taxon>
    </lineage>
</organism>
<evidence type="ECO:0000313" key="1">
    <source>
        <dbReference type="EMBL" id="RRJ92066.1"/>
    </source>
</evidence>
<reference evidence="1 2" key="1">
    <citation type="submission" date="2018-11" db="EMBL/GenBank/DDBJ databases">
        <title>Flavobacterium sp. nov., YIM 102600 draft genome.</title>
        <authorList>
            <person name="Li G."/>
            <person name="Jiang Y."/>
        </authorList>
    </citation>
    <scope>NUCLEOTIDE SEQUENCE [LARGE SCALE GENOMIC DNA]</scope>
    <source>
        <strain evidence="1 2">YIM 102600</strain>
    </source>
</reference>
<comment type="caution">
    <text evidence="1">The sequence shown here is derived from an EMBL/GenBank/DDBJ whole genome shotgun (WGS) entry which is preliminary data.</text>
</comment>
<dbReference type="PROSITE" id="PS00018">
    <property type="entry name" value="EF_HAND_1"/>
    <property type="match status" value="1"/>
</dbReference>
<proteinExistence type="predicted"/>
<dbReference type="AlphaFoldDB" id="A0A3P3WDC6"/>
<dbReference type="OrthoDB" id="997423at2"/>
<evidence type="ECO:0008006" key="3">
    <source>
        <dbReference type="Google" id="ProtNLM"/>
    </source>
</evidence>
<dbReference type="SUPFAM" id="SSF47473">
    <property type="entry name" value="EF-hand"/>
    <property type="match status" value="1"/>
</dbReference>
<dbReference type="Proteomes" id="UP000271937">
    <property type="component" value="Unassembled WGS sequence"/>
</dbReference>
<protein>
    <recommendedName>
        <fullName evidence="3">EF-hand domain-containing protein</fullName>
    </recommendedName>
</protein>
<dbReference type="PROSITE" id="PS51257">
    <property type="entry name" value="PROKAR_LIPOPROTEIN"/>
    <property type="match status" value="1"/>
</dbReference>
<accession>A0A3P3WDC6</accession>
<keyword evidence="2" id="KW-1185">Reference proteome</keyword>
<sequence length="244" mass="28014">MKKFSLYIIAITAFLGSCTEKEKAMPKVIYEDAKAKPTVKADSSQIKIADLPIHMDGTKYLIHAIGDVRIYEGNTKAYGSSKTNSVSYAISNYNRFELTGYFENLKFQHIDSTALRPLTDKKIQMQTVTFLNTISDKTKKQILVYSLVDMDTNKDGKLDANDIKSLYISEISGNKFEKLSAEFQELIDWNIVEAQNRLYYRTIEDINKNGAFDKNDLVHYYYVDLLSPDWKTEKYDPIENGTEE</sequence>
<evidence type="ECO:0000313" key="2">
    <source>
        <dbReference type="Proteomes" id="UP000271937"/>
    </source>
</evidence>
<dbReference type="InterPro" id="IPR011992">
    <property type="entry name" value="EF-hand-dom_pair"/>
</dbReference>
<gene>
    <name evidence="1" type="ORF">EG849_06515</name>
</gene>